<gene>
    <name evidence="1" type="ORF">LPJ66_004824</name>
</gene>
<dbReference type="EMBL" id="JANBPG010000613">
    <property type="protein sequence ID" value="KAJ1895049.1"/>
    <property type="molecule type" value="Genomic_DNA"/>
</dbReference>
<evidence type="ECO:0000313" key="1">
    <source>
        <dbReference type="EMBL" id="KAJ1895049.1"/>
    </source>
</evidence>
<evidence type="ECO:0000313" key="2">
    <source>
        <dbReference type="Proteomes" id="UP001150581"/>
    </source>
</evidence>
<sequence length="445" mass="49023">MTVEDRLAKLVEQVTAMQARISDLEMQNALHNMQMHTFKGVVVGALSQAINTISQNMPDGDLHIATNISESHNCGSNWNGMNTPLTGAQPPVIHNSPQLRADSGGSVSPELGVAEYSPCPGEGNTINTSNTGRHRRDSDGGQSVDSFGLFPNNNVCEEFNIPVSPVHNEDTRPLHGNHHNSDFDDTSRKRRRSRSPSHNHCLSYRRDHGRSSSYSHGHSRNNFKSRQGNSTTPRYQGYSRNQVPADHKQQKQIGIRERVGSKSGNANRELRLQQFAERDNNSTKKQLSARPQSYVSRGGWRVIDSTQDDDDNTPAMPVSVAHISGTKVFHSSYDKVVAWREDTSSQQPVQMGCRTSIGISSGSEQDTRSKSSSSINQRLGANSSSAGNYIWGDKGDNDNDDNDNDDEDLSWDQLCSKGFRSSKASTELKDSSGTLLAADRLAKVW</sequence>
<feature type="non-terminal residue" evidence="1">
    <location>
        <position position="445"/>
    </location>
</feature>
<dbReference type="Proteomes" id="UP001150581">
    <property type="component" value="Unassembled WGS sequence"/>
</dbReference>
<keyword evidence="2" id="KW-1185">Reference proteome</keyword>
<proteinExistence type="predicted"/>
<accession>A0ACC1IGX2</accession>
<name>A0ACC1IGX2_9FUNG</name>
<organism evidence="1 2">
    <name type="scientific">Kickxella alabastrina</name>
    <dbReference type="NCBI Taxonomy" id="61397"/>
    <lineage>
        <taxon>Eukaryota</taxon>
        <taxon>Fungi</taxon>
        <taxon>Fungi incertae sedis</taxon>
        <taxon>Zoopagomycota</taxon>
        <taxon>Kickxellomycotina</taxon>
        <taxon>Kickxellomycetes</taxon>
        <taxon>Kickxellales</taxon>
        <taxon>Kickxellaceae</taxon>
        <taxon>Kickxella</taxon>
    </lineage>
</organism>
<comment type="caution">
    <text evidence="1">The sequence shown here is derived from an EMBL/GenBank/DDBJ whole genome shotgun (WGS) entry which is preliminary data.</text>
</comment>
<protein>
    <submittedName>
        <fullName evidence="1">Uncharacterized protein</fullName>
    </submittedName>
</protein>
<reference evidence="1" key="1">
    <citation type="submission" date="2022-07" db="EMBL/GenBank/DDBJ databases">
        <title>Phylogenomic reconstructions and comparative analyses of Kickxellomycotina fungi.</title>
        <authorList>
            <person name="Reynolds N.K."/>
            <person name="Stajich J.E."/>
            <person name="Barry K."/>
            <person name="Grigoriev I.V."/>
            <person name="Crous P."/>
            <person name="Smith M.E."/>
        </authorList>
    </citation>
    <scope>NUCLEOTIDE SEQUENCE</scope>
    <source>
        <strain evidence="1">Benny 63K</strain>
    </source>
</reference>